<reference evidence="3 4" key="1">
    <citation type="submission" date="2014-10" db="EMBL/GenBank/DDBJ databases">
        <title>Draft genome sequence of Actinoplanes utahensis NRRL 12052.</title>
        <authorList>
            <person name="Velasco-Bucheli B."/>
            <person name="del Cerro C."/>
            <person name="Hormigo D."/>
            <person name="Garcia J.L."/>
            <person name="Acebal C."/>
            <person name="Arroyo M."/>
            <person name="de la Mata I."/>
        </authorList>
    </citation>
    <scope>NUCLEOTIDE SEQUENCE [LARGE SCALE GENOMIC DNA]</scope>
    <source>
        <strain evidence="3 4">NRRL 12052</strain>
    </source>
</reference>
<dbReference type="PANTHER" id="PTHR35526:SF3">
    <property type="entry name" value="ANTI-SIGMA-F FACTOR RSBW"/>
    <property type="match status" value="1"/>
</dbReference>
<dbReference type="InterPro" id="IPR036890">
    <property type="entry name" value="HATPase_C_sf"/>
</dbReference>
<feature type="domain" description="Histidine kinase/HSP90-like ATPase" evidence="2">
    <location>
        <begin position="24"/>
        <end position="136"/>
    </location>
</feature>
<dbReference type="PANTHER" id="PTHR35526">
    <property type="entry name" value="ANTI-SIGMA-F FACTOR RSBW-RELATED"/>
    <property type="match status" value="1"/>
</dbReference>
<dbReference type="STRING" id="1869.MB27_21465"/>
<name>A0A0A6UKQ1_ACTUT</name>
<dbReference type="InterPro" id="IPR050267">
    <property type="entry name" value="Anti-sigma-factor_SerPK"/>
</dbReference>
<keyword evidence="4" id="KW-1185">Reference proteome</keyword>
<dbReference type="SUPFAM" id="SSF55874">
    <property type="entry name" value="ATPase domain of HSP90 chaperone/DNA topoisomerase II/histidine kinase"/>
    <property type="match status" value="1"/>
</dbReference>
<dbReference type="AlphaFoldDB" id="A0A0A6UKQ1"/>
<dbReference type="Gene3D" id="3.30.565.10">
    <property type="entry name" value="Histidine kinase-like ATPase, C-terminal domain"/>
    <property type="match status" value="1"/>
</dbReference>
<gene>
    <name evidence="3" type="ORF">MB27_21465</name>
</gene>
<evidence type="ECO:0000256" key="1">
    <source>
        <dbReference type="ARBA" id="ARBA00022527"/>
    </source>
</evidence>
<sequence length="141" mass="14453">MLSDAGSVPVPVPPMPFSRIVTRARLRAVRREIGIAAAGAGLADQVTAGFVLAVQELMTNAVRHGGGWARVRLHRSGSALVCVVSDRGPGLTGDPRRVGTLAGARSAGGRGLFLAREMTDSLEVRSGPSGVTVTVTMGLPG</sequence>
<keyword evidence="1" id="KW-0418">Kinase</keyword>
<proteinExistence type="predicted"/>
<evidence type="ECO:0000313" key="4">
    <source>
        <dbReference type="Proteomes" id="UP000054537"/>
    </source>
</evidence>
<evidence type="ECO:0000259" key="2">
    <source>
        <dbReference type="Pfam" id="PF13581"/>
    </source>
</evidence>
<evidence type="ECO:0000313" key="3">
    <source>
        <dbReference type="EMBL" id="KHD75663.1"/>
    </source>
</evidence>
<accession>A0A0A6UKQ1</accession>
<dbReference type="InterPro" id="IPR003594">
    <property type="entry name" value="HATPase_dom"/>
</dbReference>
<comment type="caution">
    <text evidence="3">The sequence shown here is derived from an EMBL/GenBank/DDBJ whole genome shotgun (WGS) entry which is preliminary data.</text>
</comment>
<dbReference type="CDD" id="cd16936">
    <property type="entry name" value="HATPase_RsbW-like"/>
    <property type="match status" value="1"/>
</dbReference>
<dbReference type="Pfam" id="PF13581">
    <property type="entry name" value="HATPase_c_2"/>
    <property type="match status" value="1"/>
</dbReference>
<organism evidence="3 4">
    <name type="scientific">Actinoplanes utahensis</name>
    <dbReference type="NCBI Taxonomy" id="1869"/>
    <lineage>
        <taxon>Bacteria</taxon>
        <taxon>Bacillati</taxon>
        <taxon>Actinomycetota</taxon>
        <taxon>Actinomycetes</taxon>
        <taxon>Micromonosporales</taxon>
        <taxon>Micromonosporaceae</taxon>
        <taxon>Actinoplanes</taxon>
    </lineage>
</organism>
<keyword evidence="1" id="KW-0808">Transferase</keyword>
<keyword evidence="1" id="KW-0723">Serine/threonine-protein kinase</keyword>
<dbReference type="GO" id="GO:0004674">
    <property type="term" value="F:protein serine/threonine kinase activity"/>
    <property type="evidence" value="ECO:0007669"/>
    <property type="project" value="UniProtKB-KW"/>
</dbReference>
<dbReference type="EMBL" id="JRTT01000025">
    <property type="protein sequence ID" value="KHD75663.1"/>
    <property type="molecule type" value="Genomic_DNA"/>
</dbReference>
<protein>
    <recommendedName>
        <fullName evidence="2">Histidine kinase/HSP90-like ATPase domain-containing protein</fullName>
    </recommendedName>
</protein>
<dbReference type="Proteomes" id="UP000054537">
    <property type="component" value="Unassembled WGS sequence"/>
</dbReference>
<dbReference type="eggNOG" id="COG2172">
    <property type="taxonomic scope" value="Bacteria"/>
</dbReference>